<proteinExistence type="predicted"/>
<reference evidence="3" key="1">
    <citation type="journal article" date="2019" name="Int. J. Syst. Evol. Microbiol.">
        <title>The Global Catalogue of Microorganisms (GCM) 10K type strain sequencing project: providing services to taxonomists for standard genome sequencing and annotation.</title>
        <authorList>
            <consortium name="The Broad Institute Genomics Platform"/>
            <consortium name="The Broad Institute Genome Sequencing Center for Infectious Disease"/>
            <person name="Wu L."/>
            <person name="Ma J."/>
        </authorList>
    </citation>
    <scope>NUCLEOTIDE SEQUENCE [LARGE SCALE GENOMIC DNA]</scope>
    <source>
        <strain evidence="3">CCUG 62221</strain>
    </source>
</reference>
<comment type="caution">
    <text evidence="2">The sequence shown here is derived from an EMBL/GenBank/DDBJ whole genome shotgun (WGS) entry which is preliminary data.</text>
</comment>
<gene>
    <name evidence="2" type="primary">gldN</name>
    <name evidence="2" type="ORF">ACFQ5N_06020</name>
</gene>
<evidence type="ECO:0000256" key="1">
    <source>
        <dbReference type="SAM" id="SignalP"/>
    </source>
</evidence>
<keyword evidence="3" id="KW-1185">Reference proteome</keyword>
<name>A0ABW3WN98_9FLAO</name>
<dbReference type="InterPro" id="IPR019847">
    <property type="entry name" value="Gliding_motility_assoc_GldN"/>
</dbReference>
<feature type="signal peptide" evidence="1">
    <location>
        <begin position="1"/>
        <end position="23"/>
    </location>
</feature>
<sequence>MMNKKHIGIVVLALLLFQSSIIAQSNLGNARVPQDIGKKTDRQLAVDDDKPLEYGYIDDRDIVWSKVVWEYIDLNERINLPLYYPVDTVSVSMNRRSLFDTLLRGIKSGEITEIYDDSYFTAKMTKAEIIGKLSRVDTTDAGFDELNLGNTNIEEYIDRINLTSQDIEGFKIKGFWYFDKRQGELKYRLLAIAPVAPDVQVMGNDDVSDNTEKLALFWVWYRDAREVLHNMKVFNHKNSAHPISFDHILNARRFSAIIYRTENIYGNRDVSQYVKGNALFQVLESNKIKDEIRNKEIDMWNY</sequence>
<feature type="chain" id="PRO_5045575845" evidence="1">
    <location>
        <begin position="24"/>
        <end position="302"/>
    </location>
</feature>
<keyword evidence="1" id="KW-0732">Signal</keyword>
<dbReference type="RefSeq" id="WP_386808587.1">
    <property type="nucleotide sequence ID" value="NZ_JBHTMV010000003.1"/>
</dbReference>
<protein>
    <submittedName>
        <fullName evidence="2">Gliding motility protein GldN</fullName>
    </submittedName>
</protein>
<evidence type="ECO:0000313" key="2">
    <source>
        <dbReference type="EMBL" id="MFD1293387.1"/>
    </source>
</evidence>
<evidence type="ECO:0000313" key="3">
    <source>
        <dbReference type="Proteomes" id="UP001597241"/>
    </source>
</evidence>
<dbReference type="Pfam" id="PF19841">
    <property type="entry name" value="GldN"/>
    <property type="match status" value="1"/>
</dbReference>
<dbReference type="EMBL" id="JBHTMV010000003">
    <property type="protein sequence ID" value="MFD1293387.1"/>
    <property type="molecule type" value="Genomic_DNA"/>
</dbReference>
<organism evidence="2 3">
    <name type="scientific">Lutibacter holmesii</name>
    <dbReference type="NCBI Taxonomy" id="1137985"/>
    <lineage>
        <taxon>Bacteria</taxon>
        <taxon>Pseudomonadati</taxon>
        <taxon>Bacteroidota</taxon>
        <taxon>Flavobacteriia</taxon>
        <taxon>Flavobacteriales</taxon>
        <taxon>Flavobacteriaceae</taxon>
        <taxon>Lutibacter</taxon>
    </lineage>
</organism>
<dbReference type="Proteomes" id="UP001597241">
    <property type="component" value="Unassembled WGS sequence"/>
</dbReference>
<dbReference type="NCBIfam" id="TIGR03523">
    <property type="entry name" value="GldN"/>
    <property type="match status" value="1"/>
</dbReference>
<accession>A0ABW3WN98</accession>